<evidence type="ECO:0000313" key="1">
    <source>
        <dbReference type="EMBL" id="SJL09428.1"/>
    </source>
</evidence>
<accession>A0A284RL08</accession>
<name>A0A284RL08_ARMOS</name>
<dbReference type="EMBL" id="FUEG01000010">
    <property type="protein sequence ID" value="SJL09428.1"/>
    <property type="molecule type" value="Genomic_DNA"/>
</dbReference>
<dbReference type="OrthoDB" id="2911150at2759"/>
<sequence>MLSKAFLREHAYAISLASHFEFDIFAHSDIRVEKQKVAKDMILFYLASTLLSGWSNMYRAITISVVFYTIRVISRNKDEKIAKAVKLDEIRSAYNDHNTYINDKMLLFQTTAPRKTEAYQLCSSTVVQQCLMSKQRGEAIYSSALEPTSSDKLNKITCNLRMQKAGILGTVGGYQIMVSALDDSESDGLKELEATKNWVVYINARPLPAVPDSN</sequence>
<dbReference type="AlphaFoldDB" id="A0A284RL08"/>
<gene>
    <name evidence="1" type="ORF">ARMOST_12806</name>
</gene>
<dbReference type="Proteomes" id="UP000219338">
    <property type="component" value="Unassembled WGS sequence"/>
</dbReference>
<organism evidence="1 2">
    <name type="scientific">Armillaria ostoyae</name>
    <name type="common">Armillaria root rot fungus</name>
    <dbReference type="NCBI Taxonomy" id="47428"/>
    <lineage>
        <taxon>Eukaryota</taxon>
        <taxon>Fungi</taxon>
        <taxon>Dikarya</taxon>
        <taxon>Basidiomycota</taxon>
        <taxon>Agaricomycotina</taxon>
        <taxon>Agaricomycetes</taxon>
        <taxon>Agaricomycetidae</taxon>
        <taxon>Agaricales</taxon>
        <taxon>Marasmiineae</taxon>
        <taxon>Physalacriaceae</taxon>
        <taxon>Armillaria</taxon>
    </lineage>
</organism>
<reference evidence="2" key="1">
    <citation type="journal article" date="2017" name="Nat. Ecol. Evol.">
        <title>Genome expansion and lineage-specific genetic innovations in the forest pathogenic fungi Armillaria.</title>
        <authorList>
            <person name="Sipos G."/>
            <person name="Prasanna A.N."/>
            <person name="Walter M.C."/>
            <person name="O'Connor E."/>
            <person name="Balint B."/>
            <person name="Krizsan K."/>
            <person name="Kiss B."/>
            <person name="Hess J."/>
            <person name="Varga T."/>
            <person name="Slot J."/>
            <person name="Riley R."/>
            <person name="Boka B."/>
            <person name="Rigling D."/>
            <person name="Barry K."/>
            <person name="Lee J."/>
            <person name="Mihaltcheva S."/>
            <person name="LaButti K."/>
            <person name="Lipzen A."/>
            <person name="Waldron R."/>
            <person name="Moloney N.M."/>
            <person name="Sperisen C."/>
            <person name="Kredics L."/>
            <person name="Vagvoelgyi C."/>
            <person name="Patrignani A."/>
            <person name="Fitzpatrick D."/>
            <person name="Nagy I."/>
            <person name="Doyle S."/>
            <person name="Anderson J.B."/>
            <person name="Grigoriev I.V."/>
            <person name="Gueldener U."/>
            <person name="Muensterkoetter M."/>
            <person name="Nagy L.G."/>
        </authorList>
    </citation>
    <scope>NUCLEOTIDE SEQUENCE [LARGE SCALE GENOMIC DNA]</scope>
    <source>
        <strain evidence="2">C18/9</strain>
    </source>
</reference>
<dbReference type="OMA" id="TEAYQLC"/>
<proteinExistence type="predicted"/>
<protein>
    <submittedName>
        <fullName evidence="1">Uncharacterized protein</fullName>
    </submittedName>
</protein>
<evidence type="ECO:0000313" key="2">
    <source>
        <dbReference type="Proteomes" id="UP000219338"/>
    </source>
</evidence>
<keyword evidence="2" id="KW-1185">Reference proteome</keyword>